<evidence type="ECO:0000259" key="2">
    <source>
        <dbReference type="Pfam" id="PF04149"/>
    </source>
</evidence>
<keyword evidence="4" id="KW-1185">Reference proteome</keyword>
<dbReference type="Pfam" id="PF04149">
    <property type="entry name" value="DUF397"/>
    <property type="match status" value="1"/>
</dbReference>
<proteinExistence type="predicted"/>
<feature type="domain" description="DUF397" evidence="2">
    <location>
        <begin position="12"/>
        <end position="65"/>
    </location>
</feature>
<comment type="caution">
    <text evidence="3">The sequence shown here is derived from an EMBL/GenBank/DDBJ whole genome shotgun (WGS) entry which is preliminary data.</text>
</comment>
<dbReference type="Proteomes" id="UP001595833">
    <property type="component" value="Unassembled WGS sequence"/>
</dbReference>
<accession>A0ABV9Y893</accession>
<dbReference type="EMBL" id="JBHSJB010000035">
    <property type="protein sequence ID" value="MFC5058940.1"/>
    <property type="molecule type" value="Genomic_DNA"/>
</dbReference>
<feature type="region of interest" description="Disordered" evidence="1">
    <location>
        <begin position="1"/>
        <end position="54"/>
    </location>
</feature>
<evidence type="ECO:0000256" key="1">
    <source>
        <dbReference type="SAM" id="MobiDB-lite"/>
    </source>
</evidence>
<gene>
    <name evidence="3" type="ORF">ACFPFM_34945</name>
</gene>
<sequence>MSRDDPAPGEGRWRTSSHSGQDEGGVEVGVPAGPEPDGVFVRDAKDPGGGRLTFPARSFAAFIKAQRGPDRR</sequence>
<organism evidence="3 4">
    <name type="scientific">Saccharothrix xinjiangensis</name>
    <dbReference type="NCBI Taxonomy" id="204798"/>
    <lineage>
        <taxon>Bacteria</taxon>
        <taxon>Bacillati</taxon>
        <taxon>Actinomycetota</taxon>
        <taxon>Actinomycetes</taxon>
        <taxon>Pseudonocardiales</taxon>
        <taxon>Pseudonocardiaceae</taxon>
        <taxon>Saccharothrix</taxon>
    </lineage>
</organism>
<evidence type="ECO:0000313" key="3">
    <source>
        <dbReference type="EMBL" id="MFC5058940.1"/>
    </source>
</evidence>
<evidence type="ECO:0000313" key="4">
    <source>
        <dbReference type="Proteomes" id="UP001595833"/>
    </source>
</evidence>
<dbReference type="RefSeq" id="WP_344039872.1">
    <property type="nucleotide sequence ID" value="NZ_BAAAKE010000019.1"/>
</dbReference>
<dbReference type="InterPro" id="IPR007278">
    <property type="entry name" value="DUF397"/>
</dbReference>
<protein>
    <submittedName>
        <fullName evidence="3">DUF397 domain-containing protein</fullName>
    </submittedName>
</protein>
<reference evidence="4" key="1">
    <citation type="journal article" date="2019" name="Int. J. Syst. Evol. Microbiol.">
        <title>The Global Catalogue of Microorganisms (GCM) 10K type strain sequencing project: providing services to taxonomists for standard genome sequencing and annotation.</title>
        <authorList>
            <consortium name="The Broad Institute Genomics Platform"/>
            <consortium name="The Broad Institute Genome Sequencing Center for Infectious Disease"/>
            <person name="Wu L."/>
            <person name="Ma J."/>
        </authorList>
    </citation>
    <scope>NUCLEOTIDE SEQUENCE [LARGE SCALE GENOMIC DNA]</scope>
    <source>
        <strain evidence="4">KCTC 12848</strain>
    </source>
</reference>
<feature type="compositionally biased region" description="Low complexity" evidence="1">
    <location>
        <begin position="28"/>
        <end position="39"/>
    </location>
</feature>
<name>A0ABV9Y893_9PSEU</name>